<dbReference type="InterPro" id="IPR050266">
    <property type="entry name" value="AB_hydrolase_sf"/>
</dbReference>
<dbReference type="AlphaFoldDB" id="A0A1W4WGN7"/>
<dbReference type="SUPFAM" id="SSF53474">
    <property type="entry name" value="alpha/beta-Hydrolases"/>
    <property type="match status" value="1"/>
</dbReference>
<dbReference type="RefSeq" id="XP_018319175.1">
    <property type="nucleotide sequence ID" value="XM_018463673.1"/>
</dbReference>
<accession>A0A1W4WGN7</accession>
<sequence length="255" mass="29402">MFFKKALFCYLNKNTVAARKIATKREVCEIRIPVQWGHVAGKWWGPRDKRPILALHGWQDNAGTFDRLIPYLPFETPVLAIDAPGHGLSSQIPHGMTYHALQPPVYTWEDCVKNLSEGSKGSVSIESCKYLLYRNLKESQTEPNKFYFTRDPRIKAMNVSKINQTQSVEYYKRIICPILVLKADKSPYDRNKEKFFEVLEVVKKSSRGCKFFYVPGTHHVHLNNPEVVEGHINDFLKIYDTGNRGGIPLKKEIFL</sequence>
<dbReference type="GO" id="GO:0016787">
    <property type="term" value="F:hydrolase activity"/>
    <property type="evidence" value="ECO:0007669"/>
    <property type="project" value="UniProtKB-KW"/>
</dbReference>
<protein>
    <submittedName>
        <fullName evidence="4">Serine hydrolase-like protein isoform X2</fullName>
    </submittedName>
</protein>
<keyword evidence="2" id="KW-0378">Hydrolase</keyword>
<evidence type="ECO:0000256" key="2">
    <source>
        <dbReference type="ARBA" id="ARBA00022801"/>
    </source>
</evidence>
<reference evidence="4" key="1">
    <citation type="submission" date="2025-08" db="UniProtKB">
        <authorList>
            <consortium name="RefSeq"/>
        </authorList>
    </citation>
    <scope>IDENTIFICATION</scope>
    <source>
        <tissue evidence="4">Entire body</tissue>
    </source>
</reference>
<gene>
    <name evidence="4" type="primary">LOC108732718</name>
</gene>
<dbReference type="GO" id="GO:0016020">
    <property type="term" value="C:membrane"/>
    <property type="evidence" value="ECO:0007669"/>
    <property type="project" value="TreeGrafter"/>
</dbReference>
<evidence type="ECO:0000313" key="3">
    <source>
        <dbReference type="Proteomes" id="UP000192223"/>
    </source>
</evidence>
<dbReference type="GeneID" id="108732718"/>
<name>A0A1W4WGN7_AGRPL</name>
<dbReference type="OrthoDB" id="190201at2759"/>
<dbReference type="Gene3D" id="3.40.50.1820">
    <property type="entry name" value="alpha/beta hydrolase"/>
    <property type="match status" value="2"/>
</dbReference>
<dbReference type="PANTHER" id="PTHR43798:SF14">
    <property type="entry name" value="SERINE HYDROLASE-LIKE PROTEIN DDB_G0286239"/>
    <property type="match status" value="1"/>
</dbReference>
<dbReference type="InterPro" id="IPR029058">
    <property type="entry name" value="AB_hydrolase_fold"/>
</dbReference>
<evidence type="ECO:0000256" key="1">
    <source>
        <dbReference type="ARBA" id="ARBA00008645"/>
    </source>
</evidence>
<organism evidence="3 4">
    <name type="scientific">Agrilus planipennis</name>
    <name type="common">Emerald ash borer</name>
    <name type="synonym">Agrilus marcopoli</name>
    <dbReference type="NCBI Taxonomy" id="224129"/>
    <lineage>
        <taxon>Eukaryota</taxon>
        <taxon>Metazoa</taxon>
        <taxon>Ecdysozoa</taxon>
        <taxon>Arthropoda</taxon>
        <taxon>Hexapoda</taxon>
        <taxon>Insecta</taxon>
        <taxon>Pterygota</taxon>
        <taxon>Neoptera</taxon>
        <taxon>Endopterygota</taxon>
        <taxon>Coleoptera</taxon>
        <taxon>Polyphaga</taxon>
        <taxon>Elateriformia</taxon>
        <taxon>Buprestoidea</taxon>
        <taxon>Buprestidae</taxon>
        <taxon>Agrilinae</taxon>
        <taxon>Agrilus</taxon>
    </lineage>
</organism>
<dbReference type="Proteomes" id="UP000192223">
    <property type="component" value="Unplaced"/>
</dbReference>
<dbReference type="PANTHER" id="PTHR43798">
    <property type="entry name" value="MONOACYLGLYCEROL LIPASE"/>
    <property type="match status" value="1"/>
</dbReference>
<proteinExistence type="inferred from homology"/>
<keyword evidence="3" id="KW-1185">Reference proteome</keyword>
<comment type="similarity">
    <text evidence="1">Belongs to the AB hydrolase superfamily.</text>
</comment>
<evidence type="ECO:0000313" key="4">
    <source>
        <dbReference type="RefSeq" id="XP_018319175.1"/>
    </source>
</evidence>